<dbReference type="Gramene" id="TraesNOR3A03G01344260.1">
    <property type="protein sequence ID" value="TraesNOR3A03G01344260.1"/>
    <property type="gene ID" value="TraesNOR3A03G01344260"/>
</dbReference>
<dbReference type="RefSeq" id="XP_044338556.1">
    <property type="nucleotide sequence ID" value="XM_044482621.1"/>
</dbReference>
<dbReference type="InterPro" id="IPR003428">
    <property type="entry name" value="MAM33"/>
</dbReference>
<dbReference type="Gramene" id="TraesCS3A03G0128200.1">
    <property type="protein sequence ID" value="TraesCS3A03G0128200.1.CDS"/>
    <property type="gene ID" value="TraesCS3A03G0128200"/>
</dbReference>
<evidence type="ECO:0000313" key="2">
    <source>
        <dbReference type="EnsemblPlants" id="TraesCS3A02G059600.1"/>
    </source>
</evidence>
<feature type="compositionally biased region" description="Acidic residues" evidence="1">
    <location>
        <begin position="139"/>
        <end position="166"/>
    </location>
</feature>
<protein>
    <submittedName>
        <fullName evidence="2">Uncharacterized protein</fullName>
    </submittedName>
</protein>
<dbReference type="Gramene" id="TraesPARA_EIv1.0_0782020.1">
    <property type="protein sequence ID" value="TraesPARA_EIv1.0_0782020.1.CDS"/>
    <property type="gene ID" value="TraesPARA_EIv1.0_0782020"/>
</dbReference>
<reference evidence="2" key="2">
    <citation type="submission" date="2018-10" db="UniProtKB">
        <authorList>
            <consortium name="EnsemblPlants"/>
        </authorList>
    </citation>
    <scope>IDENTIFICATION</scope>
</reference>
<dbReference type="Gramene" id="TraesCLE_scaffold_072725_01G000100.1">
    <property type="protein sequence ID" value="TraesCLE_scaffold_072725_01G000100.1"/>
    <property type="gene ID" value="TraesCLE_scaffold_072725_01G000100"/>
</dbReference>
<name>A0A3B6EB79_WHEAT</name>
<sequence length="272" mass="29701">MASFVSASASSTAAVLLRSVPSASRGGLVVAWAAPARRALAAPLRAAAAQGSANSAPVMMESKVKKRNKKGAGAGGLPAAIDLEIREAEQYLATDGQEPTPEDFPFEMVDEDGMSVVILKRDYKDEKIEVIVSMPNVEGDPEFDEDDEGDDEDAAKDDEDEDEDGQESSLSMKVIVSKGSGLNLEFTCTAFHEEITIDDMMIAEKTESDAEKFPFEGPEFTELPPNVQKGLFKFLEVRGVTLTTTNFMHDYMITKQTKEYVRWMTKLKGLVQ</sequence>
<accession>A0A3B6EB79</accession>
<dbReference type="AlphaFoldDB" id="A0A3B6EB79"/>
<dbReference type="SUPFAM" id="SSF54529">
    <property type="entry name" value="Mitochondrial glycoprotein MAM33-like"/>
    <property type="match status" value="1"/>
</dbReference>
<dbReference type="GO" id="GO:0005759">
    <property type="term" value="C:mitochondrial matrix"/>
    <property type="evidence" value="ECO:0007669"/>
    <property type="project" value="InterPro"/>
</dbReference>
<gene>
    <name evidence="2" type="primary">LOC123060055</name>
</gene>
<organism evidence="2">
    <name type="scientific">Triticum aestivum</name>
    <name type="common">Wheat</name>
    <dbReference type="NCBI Taxonomy" id="4565"/>
    <lineage>
        <taxon>Eukaryota</taxon>
        <taxon>Viridiplantae</taxon>
        <taxon>Streptophyta</taxon>
        <taxon>Embryophyta</taxon>
        <taxon>Tracheophyta</taxon>
        <taxon>Spermatophyta</taxon>
        <taxon>Magnoliopsida</taxon>
        <taxon>Liliopsida</taxon>
        <taxon>Poales</taxon>
        <taxon>Poaceae</taxon>
        <taxon>BOP clade</taxon>
        <taxon>Pooideae</taxon>
        <taxon>Triticodae</taxon>
        <taxon>Triticeae</taxon>
        <taxon>Triticinae</taxon>
        <taxon>Triticum</taxon>
    </lineage>
</organism>
<evidence type="ECO:0000313" key="3">
    <source>
        <dbReference type="Proteomes" id="UP000019116"/>
    </source>
</evidence>
<dbReference type="EnsemblPlants" id="TraesCS3A02G059600.1">
    <property type="protein sequence ID" value="TraesCS3A02G059600.1"/>
    <property type="gene ID" value="TraesCS3A02G059600"/>
</dbReference>
<dbReference type="OMA" id="QEYIRWM"/>
<dbReference type="FunFam" id="3.10.280.10:FF:000002">
    <property type="entry name" value="Mitochondrial glycoprotein family protein"/>
    <property type="match status" value="1"/>
</dbReference>
<dbReference type="Gramene" id="TraesMAC3A03G01322720.1">
    <property type="protein sequence ID" value="TraesMAC3A03G01322720.1"/>
    <property type="gene ID" value="TraesMAC3A03G01322720"/>
</dbReference>
<dbReference type="Gramene" id="TraesCAD_scaffold_117373_01G000100.1">
    <property type="protein sequence ID" value="TraesCAD_scaffold_117373_01G000100.1"/>
    <property type="gene ID" value="TraesCAD_scaffold_117373_01G000100"/>
</dbReference>
<dbReference type="Gramene" id="TraesSYM3A03G01345560.1">
    <property type="protein sequence ID" value="TraesSYM3A03G01345560.1"/>
    <property type="gene ID" value="TraesSYM3A03G01345560"/>
</dbReference>
<dbReference type="Gramene" id="TraesCS3A02G059600.1">
    <property type="protein sequence ID" value="TraesCS3A02G059600.1"/>
    <property type="gene ID" value="TraesCS3A02G059600"/>
</dbReference>
<dbReference type="GeneID" id="123060055"/>
<dbReference type="InterPro" id="IPR036561">
    <property type="entry name" value="MAM33_sf"/>
</dbReference>
<dbReference type="SMR" id="A0A3B6EB79"/>
<keyword evidence="3" id="KW-1185">Reference proteome</keyword>
<dbReference type="Gene3D" id="3.10.280.10">
    <property type="entry name" value="Mitochondrial glycoprotein"/>
    <property type="match status" value="1"/>
</dbReference>
<reference evidence="2" key="1">
    <citation type="submission" date="2018-08" db="EMBL/GenBank/DDBJ databases">
        <authorList>
            <person name="Rossello M."/>
        </authorList>
    </citation>
    <scope>NUCLEOTIDE SEQUENCE [LARGE SCALE GENOMIC DNA]</scope>
    <source>
        <strain evidence="2">cv. Chinese Spring</strain>
    </source>
</reference>
<dbReference type="Pfam" id="PF02330">
    <property type="entry name" value="MAM33"/>
    <property type="match status" value="1"/>
</dbReference>
<feature type="region of interest" description="Disordered" evidence="1">
    <location>
        <begin position="132"/>
        <end position="172"/>
    </location>
</feature>
<dbReference type="OrthoDB" id="278212at2759"/>
<dbReference type="Gramene" id="TraesLDM3A03G01326960.1">
    <property type="protein sequence ID" value="TraesLDM3A03G01326960.1"/>
    <property type="gene ID" value="TraesLDM3A03G01326960"/>
</dbReference>
<dbReference type="Gramene" id="TraesWEE_scaffold_072398_01G000400.1">
    <property type="protein sequence ID" value="TraesWEE_scaffold_072398_01G000400.1"/>
    <property type="gene ID" value="TraesWEE_scaffold_072398_01G000400"/>
</dbReference>
<dbReference type="Gramene" id="TraesLAC3A03G01268950.1">
    <property type="protein sequence ID" value="TraesLAC3A03G01268950.1"/>
    <property type="gene ID" value="TraesLAC3A03G01268950"/>
</dbReference>
<dbReference type="Gramene" id="TraesSTA3A03G01315630.1">
    <property type="protein sequence ID" value="TraesSTA3A03G01315630.1"/>
    <property type="gene ID" value="TraesSTA3A03G01315630"/>
</dbReference>
<proteinExistence type="predicted"/>
<evidence type="ECO:0000256" key="1">
    <source>
        <dbReference type="SAM" id="MobiDB-lite"/>
    </source>
</evidence>
<dbReference type="STRING" id="4565.A0A3B6EB79"/>
<dbReference type="PANTHER" id="PTHR10826:SF15">
    <property type="entry name" value="OS01G0143800 PROTEIN"/>
    <property type="match status" value="1"/>
</dbReference>
<dbReference type="Gramene" id="TraesARI3A03G01344320.1">
    <property type="protein sequence ID" value="TraesARI3A03G01344320.1"/>
    <property type="gene ID" value="TraesARI3A03G01344320"/>
</dbReference>
<dbReference type="PANTHER" id="PTHR10826">
    <property type="entry name" value="COMPLEMENT COMPONENT 1"/>
    <property type="match status" value="1"/>
</dbReference>
<dbReference type="Gramene" id="TraesJUL3A03G01335760.1">
    <property type="protein sequence ID" value="TraesJUL3A03G01335760.1"/>
    <property type="gene ID" value="TraesJUL3A03G01335760"/>
</dbReference>
<dbReference type="Proteomes" id="UP000019116">
    <property type="component" value="Chromosome 3A"/>
</dbReference>